<dbReference type="VEuPathDB" id="VectorBase:AMEM016007"/>
<accession>A0A182VJG3</accession>
<protein>
    <submittedName>
        <fullName evidence="1">Uncharacterized protein</fullName>
    </submittedName>
</protein>
<organism evidence="1 2">
    <name type="scientific">Anopheles merus</name>
    <name type="common">Mosquito</name>
    <dbReference type="NCBI Taxonomy" id="30066"/>
    <lineage>
        <taxon>Eukaryota</taxon>
        <taxon>Metazoa</taxon>
        <taxon>Ecdysozoa</taxon>
        <taxon>Arthropoda</taxon>
        <taxon>Hexapoda</taxon>
        <taxon>Insecta</taxon>
        <taxon>Pterygota</taxon>
        <taxon>Neoptera</taxon>
        <taxon>Endopterygota</taxon>
        <taxon>Diptera</taxon>
        <taxon>Nematocera</taxon>
        <taxon>Culicoidea</taxon>
        <taxon>Culicidae</taxon>
        <taxon>Anophelinae</taxon>
        <taxon>Anopheles</taxon>
    </lineage>
</organism>
<dbReference type="AlphaFoldDB" id="A0A182VJG3"/>
<proteinExistence type="predicted"/>
<keyword evidence="2" id="KW-1185">Reference proteome</keyword>
<evidence type="ECO:0000313" key="2">
    <source>
        <dbReference type="Proteomes" id="UP000075903"/>
    </source>
</evidence>
<name>A0A182VJG3_ANOME</name>
<reference evidence="1" key="1">
    <citation type="submission" date="2020-05" db="UniProtKB">
        <authorList>
            <consortium name="EnsemblMetazoa"/>
        </authorList>
    </citation>
    <scope>IDENTIFICATION</scope>
    <source>
        <strain evidence="1">MAF</strain>
    </source>
</reference>
<dbReference type="EnsemblMetazoa" id="AMEM016007-RA">
    <property type="protein sequence ID" value="AMEM016007-PA"/>
    <property type="gene ID" value="AMEM016007"/>
</dbReference>
<dbReference type="Proteomes" id="UP000075903">
    <property type="component" value="Unassembled WGS sequence"/>
</dbReference>
<sequence>MKLSMNPSFARKRSSALYWMRLAFDLRMAAIITDSDRNGARYDTFDISRAKYLSGVKAVRKIRCSTISKQIGCVLSTRVSISSFSRFSGSATMFSLQIAFCMSMNRSSSTALKMTRKSSSPSDLRLSAISSSFERR</sequence>
<evidence type="ECO:0000313" key="1">
    <source>
        <dbReference type="EnsemblMetazoa" id="AMEM016007-PA"/>
    </source>
</evidence>